<feature type="signal peptide" evidence="3">
    <location>
        <begin position="1"/>
        <end position="27"/>
    </location>
</feature>
<comment type="subcellular location">
    <subcellularLocation>
        <location evidence="1">Cell envelope</location>
    </subcellularLocation>
</comment>
<dbReference type="PROSITE" id="PS51257">
    <property type="entry name" value="PROKAR_LIPOPROTEIN"/>
    <property type="match status" value="1"/>
</dbReference>
<dbReference type="PANTHER" id="PTHR30036:SF7">
    <property type="entry name" value="ABC TRANSPORTER PERIPLASMIC-BINDING PROTEIN YPHF"/>
    <property type="match status" value="1"/>
</dbReference>
<dbReference type="GeneID" id="95458228"/>
<dbReference type="InterPro" id="IPR025997">
    <property type="entry name" value="SBP_2_dom"/>
</dbReference>
<comment type="similarity">
    <text evidence="2">Belongs to the bacterial solute-binding protein 2 family.</text>
</comment>
<name>A0ABX6BNV9_9ACTN</name>
<keyword evidence="6" id="KW-1185">Reference proteome</keyword>
<dbReference type="Proteomes" id="UP000326029">
    <property type="component" value="Chromosome"/>
</dbReference>
<sequence>MKPTRTRRTARRAAATTAGTVLSLLLAACGADGGTSDDKPATAADIEGIKTAKAKVRSYAEAPTSIGITQPVGKPIPSDKKIVMIGAGPGGIGTIIAHDAMAEAVKELGWELKFIQPKEPTPQLLQQALEQAIRLDPDAVVISATNKDPILDQLAKLKAKNIPVVSNNGPDPSGGPITIQISGLDALSELAVAIADKTLADMGEPGTIGIVGLPGYRIVQEYIGVYKEEIETKCPSCEIVETTISVASLGTTAGTDMTNFTRANPDMKALFVGYDAMGTNLFSAAQAAGAKLPRTYSLGTAPASIPALASGGLTASAPLDQGEMGWRTVDALARIFTGQTEGALEHDVKYTHPVIWSSDLNNVPAAPIGNTFPNLVKDYPAQYKKLWGK</sequence>
<dbReference type="PANTHER" id="PTHR30036">
    <property type="entry name" value="D-XYLOSE-BINDING PERIPLASMIC PROTEIN"/>
    <property type="match status" value="1"/>
</dbReference>
<dbReference type="InterPro" id="IPR050555">
    <property type="entry name" value="Bact_Solute-Bind_Prot2"/>
</dbReference>
<organism evidence="5 6">
    <name type="scientific">Streptomyces cinereoruber</name>
    <dbReference type="NCBI Taxonomy" id="67260"/>
    <lineage>
        <taxon>Bacteria</taxon>
        <taxon>Bacillati</taxon>
        <taxon>Actinomycetota</taxon>
        <taxon>Actinomycetes</taxon>
        <taxon>Kitasatosporales</taxon>
        <taxon>Streptomycetaceae</taxon>
        <taxon>Streptomyces</taxon>
    </lineage>
</organism>
<proteinExistence type="inferred from homology"/>
<gene>
    <name evidence="5" type="ORF">CP977_31180</name>
</gene>
<dbReference type="EMBL" id="CP023693">
    <property type="protein sequence ID" value="QEV36087.1"/>
    <property type="molecule type" value="Genomic_DNA"/>
</dbReference>
<dbReference type="InterPro" id="IPR028082">
    <property type="entry name" value="Peripla_BP_I"/>
</dbReference>
<dbReference type="SUPFAM" id="SSF53822">
    <property type="entry name" value="Periplasmic binding protein-like I"/>
    <property type="match status" value="1"/>
</dbReference>
<evidence type="ECO:0000259" key="4">
    <source>
        <dbReference type="Pfam" id="PF13407"/>
    </source>
</evidence>
<evidence type="ECO:0000313" key="5">
    <source>
        <dbReference type="EMBL" id="QEV36087.1"/>
    </source>
</evidence>
<evidence type="ECO:0000256" key="2">
    <source>
        <dbReference type="ARBA" id="ARBA00007639"/>
    </source>
</evidence>
<dbReference type="Pfam" id="PF13407">
    <property type="entry name" value="Peripla_BP_4"/>
    <property type="match status" value="1"/>
</dbReference>
<feature type="chain" id="PRO_5047387721" description="Periplasmic binding protein domain-containing protein" evidence="3">
    <location>
        <begin position="28"/>
        <end position="389"/>
    </location>
</feature>
<reference evidence="5 6" key="1">
    <citation type="submission" date="2017-09" db="EMBL/GenBank/DDBJ databases">
        <authorList>
            <person name="Lee N."/>
            <person name="Cho B.-K."/>
        </authorList>
    </citation>
    <scope>NUCLEOTIDE SEQUENCE [LARGE SCALE GENOMIC DNA]</scope>
    <source>
        <strain evidence="5 6">ATCC 19740</strain>
    </source>
</reference>
<feature type="domain" description="Periplasmic binding protein" evidence="4">
    <location>
        <begin position="97"/>
        <end position="339"/>
    </location>
</feature>
<protein>
    <recommendedName>
        <fullName evidence="4">Periplasmic binding protein domain-containing protein</fullName>
    </recommendedName>
</protein>
<evidence type="ECO:0000256" key="3">
    <source>
        <dbReference type="SAM" id="SignalP"/>
    </source>
</evidence>
<evidence type="ECO:0000256" key="1">
    <source>
        <dbReference type="ARBA" id="ARBA00004196"/>
    </source>
</evidence>
<dbReference type="RefSeq" id="WP_152371259.1">
    <property type="nucleotide sequence ID" value="NZ_CP023693.1"/>
</dbReference>
<keyword evidence="3" id="KW-0732">Signal</keyword>
<dbReference type="Gene3D" id="3.40.50.2300">
    <property type="match status" value="2"/>
</dbReference>
<evidence type="ECO:0000313" key="6">
    <source>
        <dbReference type="Proteomes" id="UP000326029"/>
    </source>
</evidence>
<accession>A0ABX6BNV9</accession>